<dbReference type="Proteomes" id="UP001221142">
    <property type="component" value="Unassembled WGS sequence"/>
</dbReference>
<gene>
    <name evidence="2" type="ORF">FB45DRAFT_301643</name>
</gene>
<keyword evidence="1" id="KW-0812">Transmembrane</keyword>
<evidence type="ECO:0000256" key="1">
    <source>
        <dbReference type="SAM" id="Phobius"/>
    </source>
</evidence>
<evidence type="ECO:0000313" key="2">
    <source>
        <dbReference type="EMBL" id="KAJ7612555.1"/>
    </source>
</evidence>
<protein>
    <submittedName>
        <fullName evidence="2">Uncharacterized protein</fullName>
    </submittedName>
</protein>
<name>A0AAD7FCT0_9AGAR</name>
<feature type="transmembrane region" description="Helical" evidence="1">
    <location>
        <begin position="145"/>
        <end position="166"/>
    </location>
</feature>
<comment type="caution">
    <text evidence="2">The sequence shown here is derived from an EMBL/GenBank/DDBJ whole genome shotgun (WGS) entry which is preliminary data.</text>
</comment>
<feature type="transmembrane region" description="Helical" evidence="1">
    <location>
        <begin position="178"/>
        <end position="200"/>
    </location>
</feature>
<sequence length="276" mass="30885">MNYTVDSVLFNALCQEFELEFIQTCVTIFLYGVYIHLFVSMIGDLSRRTMDGRVPLLMAVWVMFVFGTAEALFAFARRLFLFRALQLQVQNPAHENDVLRFAQTVKTVKSLQKAQNILFAANNLLTDAFLLYRCYLIWGRRVRVIILPGLLLVSACAAILATVKLSDSGPSFITGEQITYILATVTNAILTVLVAGRIWWQKRAVSHFAESHNNVYRQRYETAIKIILESGALYCICSIVLTATSSFASGPGHTLNAVVYGMSYLVVVSRSNPAFV</sequence>
<feature type="transmembrane region" description="Helical" evidence="1">
    <location>
        <begin position="54"/>
        <end position="76"/>
    </location>
</feature>
<feature type="transmembrane region" description="Helical" evidence="1">
    <location>
        <begin position="117"/>
        <end position="138"/>
    </location>
</feature>
<keyword evidence="1" id="KW-0472">Membrane</keyword>
<evidence type="ECO:0000313" key="3">
    <source>
        <dbReference type="Proteomes" id="UP001221142"/>
    </source>
</evidence>
<keyword evidence="3" id="KW-1185">Reference proteome</keyword>
<keyword evidence="1" id="KW-1133">Transmembrane helix</keyword>
<accession>A0AAD7FCT0</accession>
<feature type="transmembrane region" description="Helical" evidence="1">
    <location>
        <begin position="21"/>
        <end position="42"/>
    </location>
</feature>
<dbReference type="EMBL" id="JARKIF010000030">
    <property type="protein sequence ID" value="KAJ7612555.1"/>
    <property type="molecule type" value="Genomic_DNA"/>
</dbReference>
<proteinExistence type="predicted"/>
<organism evidence="2 3">
    <name type="scientific">Roridomyces roridus</name>
    <dbReference type="NCBI Taxonomy" id="1738132"/>
    <lineage>
        <taxon>Eukaryota</taxon>
        <taxon>Fungi</taxon>
        <taxon>Dikarya</taxon>
        <taxon>Basidiomycota</taxon>
        <taxon>Agaricomycotina</taxon>
        <taxon>Agaricomycetes</taxon>
        <taxon>Agaricomycetidae</taxon>
        <taxon>Agaricales</taxon>
        <taxon>Marasmiineae</taxon>
        <taxon>Mycenaceae</taxon>
        <taxon>Roridomyces</taxon>
    </lineage>
</organism>
<dbReference type="AlphaFoldDB" id="A0AAD7FCT0"/>
<reference evidence="2" key="1">
    <citation type="submission" date="2023-03" db="EMBL/GenBank/DDBJ databases">
        <title>Massive genome expansion in bonnet fungi (Mycena s.s.) driven by repeated elements and novel gene families across ecological guilds.</title>
        <authorList>
            <consortium name="Lawrence Berkeley National Laboratory"/>
            <person name="Harder C.B."/>
            <person name="Miyauchi S."/>
            <person name="Viragh M."/>
            <person name="Kuo A."/>
            <person name="Thoen E."/>
            <person name="Andreopoulos B."/>
            <person name="Lu D."/>
            <person name="Skrede I."/>
            <person name="Drula E."/>
            <person name="Henrissat B."/>
            <person name="Morin E."/>
            <person name="Kohler A."/>
            <person name="Barry K."/>
            <person name="LaButti K."/>
            <person name="Morin E."/>
            <person name="Salamov A."/>
            <person name="Lipzen A."/>
            <person name="Mereny Z."/>
            <person name="Hegedus B."/>
            <person name="Baldrian P."/>
            <person name="Stursova M."/>
            <person name="Weitz H."/>
            <person name="Taylor A."/>
            <person name="Grigoriev I.V."/>
            <person name="Nagy L.G."/>
            <person name="Martin F."/>
            <person name="Kauserud H."/>
        </authorList>
    </citation>
    <scope>NUCLEOTIDE SEQUENCE</scope>
    <source>
        <strain evidence="2">9284</strain>
    </source>
</reference>